<gene>
    <name evidence="2" type="ORF">WMY93_002720</name>
</gene>
<keyword evidence="3" id="KW-1185">Reference proteome</keyword>
<proteinExistence type="predicted"/>
<dbReference type="AlphaFoldDB" id="A0AAW0PXG5"/>
<reference evidence="3" key="1">
    <citation type="submission" date="2024-04" db="EMBL/GenBank/DDBJ databases">
        <title>Salinicola lusitanus LLJ914,a marine bacterium isolated from the Okinawa Trough.</title>
        <authorList>
            <person name="Li J."/>
        </authorList>
    </citation>
    <scope>NUCLEOTIDE SEQUENCE [LARGE SCALE GENOMIC DNA]</scope>
</reference>
<accession>A0AAW0PXG5</accession>
<comment type="caution">
    <text evidence="2">The sequence shown here is derived from an EMBL/GenBank/DDBJ whole genome shotgun (WGS) entry which is preliminary data.</text>
</comment>
<evidence type="ECO:0000313" key="3">
    <source>
        <dbReference type="Proteomes" id="UP001460270"/>
    </source>
</evidence>
<dbReference type="EMBL" id="JBBPFD010000002">
    <property type="protein sequence ID" value="KAK7939394.1"/>
    <property type="molecule type" value="Genomic_DNA"/>
</dbReference>
<organism evidence="2 3">
    <name type="scientific">Mugilogobius chulae</name>
    <name type="common">yellowstripe goby</name>
    <dbReference type="NCBI Taxonomy" id="88201"/>
    <lineage>
        <taxon>Eukaryota</taxon>
        <taxon>Metazoa</taxon>
        <taxon>Chordata</taxon>
        <taxon>Craniata</taxon>
        <taxon>Vertebrata</taxon>
        <taxon>Euteleostomi</taxon>
        <taxon>Actinopterygii</taxon>
        <taxon>Neopterygii</taxon>
        <taxon>Teleostei</taxon>
        <taxon>Neoteleostei</taxon>
        <taxon>Acanthomorphata</taxon>
        <taxon>Gobiaria</taxon>
        <taxon>Gobiiformes</taxon>
        <taxon>Gobioidei</taxon>
        <taxon>Gobiidae</taxon>
        <taxon>Gobionellinae</taxon>
        <taxon>Mugilogobius</taxon>
    </lineage>
</organism>
<evidence type="ECO:0000256" key="1">
    <source>
        <dbReference type="SAM" id="Phobius"/>
    </source>
</evidence>
<protein>
    <submittedName>
        <fullName evidence="2">Uncharacterized protein</fullName>
    </submittedName>
</protein>
<name>A0AAW0PXG5_9GOBI</name>
<evidence type="ECO:0000313" key="2">
    <source>
        <dbReference type="EMBL" id="KAK7939394.1"/>
    </source>
</evidence>
<dbReference type="Proteomes" id="UP001460270">
    <property type="component" value="Unassembled WGS sequence"/>
</dbReference>
<keyword evidence="1" id="KW-1133">Transmembrane helix</keyword>
<keyword evidence="1" id="KW-0812">Transmembrane</keyword>
<keyword evidence="1" id="KW-0472">Membrane</keyword>
<sequence>MSAKCGAGLKWDSLVKSCMPLNIGLTDEPSTKALVQLKNTPPADQSGSALWIVVLFALLGSILALVLWLIIYRRHWRRYTEEEPAEQPPLQTDHASAPCLPPCETHSPLQQCQHLHTGLPLWQGGGFDWMRTEHEECDWNGLNGSAVRQETVPLPATELVTTKTV</sequence>
<feature type="transmembrane region" description="Helical" evidence="1">
    <location>
        <begin position="49"/>
        <end position="71"/>
    </location>
</feature>